<proteinExistence type="inferred from homology"/>
<comment type="caution">
    <text evidence="6">The sequence shown here is derived from an EMBL/GenBank/DDBJ whole genome shotgun (WGS) entry which is preliminary data.</text>
</comment>
<dbReference type="AlphaFoldDB" id="A0A5C6C0B0"/>
<protein>
    <submittedName>
        <fullName evidence="6">Ddl-like protein</fullName>
        <ecNumber evidence="6">6.3.2.4</ecNumber>
    </submittedName>
</protein>
<comment type="similarity">
    <text evidence="1">Belongs to the D-alanine--D-alanine ligase family.</text>
</comment>
<organism evidence="6 7">
    <name type="scientific">Novipirellula galeiformis</name>
    <dbReference type="NCBI Taxonomy" id="2528004"/>
    <lineage>
        <taxon>Bacteria</taxon>
        <taxon>Pseudomonadati</taxon>
        <taxon>Planctomycetota</taxon>
        <taxon>Planctomycetia</taxon>
        <taxon>Pirellulales</taxon>
        <taxon>Pirellulaceae</taxon>
        <taxon>Novipirellula</taxon>
    </lineage>
</organism>
<keyword evidence="4" id="KW-0067">ATP-binding</keyword>
<dbReference type="InterPro" id="IPR013815">
    <property type="entry name" value="ATP_grasp_subdomain_1"/>
</dbReference>
<keyword evidence="3" id="KW-0961">Cell wall biogenesis/degradation</keyword>
<dbReference type="GO" id="GO:0046872">
    <property type="term" value="F:metal ion binding"/>
    <property type="evidence" value="ECO:0007669"/>
    <property type="project" value="InterPro"/>
</dbReference>
<dbReference type="OrthoDB" id="9813261at2"/>
<dbReference type="Proteomes" id="UP000316304">
    <property type="component" value="Unassembled WGS sequence"/>
</dbReference>
<dbReference type="GO" id="GO:0005524">
    <property type="term" value="F:ATP binding"/>
    <property type="evidence" value="ECO:0007669"/>
    <property type="project" value="UniProtKB-UniRule"/>
</dbReference>
<dbReference type="PROSITE" id="PS50975">
    <property type="entry name" value="ATP_GRASP"/>
    <property type="match status" value="1"/>
</dbReference>
<evidence type="ECO:0000313" key="6">
    <source>
        <dbReference type="EMBL" id="TWU17568.1"/>
    </source>
</evidence>
<feature type="domain" description="ATP-grasp" evidence="5">
    <location>
        <begin position="118"/>
        <end position="330"/>
    </location>
</feature>
<keyword evidence="4" id="KW-0547">Nucleotide-binding</keyword>
<dbReference type="InterPro" id="IPR011761">
    <property type="entry name" value="ATP-grasp"/>
</dbReference>
<accession>A0A5C6C0B0</accession>
<dbReference type="EC" id="6.3.2.4" evidence="6"/>
<name>A0A5C6C0B0_9BACT</name>
<evidence type="ECO:0000256" key="2">
    <source>
        <dbReference type="ARBA" id="ARBA00022598"/>
    </source>
</evidence>
<dbReference type="EMBL" id="SJPT01000011">
    <property type="protein sequence ID" value="TWU17568.1"/>
    <property type="molecule type" value="Genomic_DNA"/>
</dbReference>
<evidence type="ECO:0000256" key="4">
    <source>
        <dbReference type="PROSITE-ProRule" id="PRU00409"/>
    </source>
</evidence>
<evidence type="ECO:0000256" key="3">
    <source>
        <dbReference type="ARBA" id="ARBA00023316"/>
    </source>
</evidence>
<keyword evidence="2 6" id="KW-0436">Ligase</keyword>
<reference evidence="6 7" key="1">
    <citation type="submission" date="2019-02" db="EMBL/GenBank/DDBJ databases">
        <title>Deep-cultivation of Planctomycetes and their phenomic and genomic characterization uncovers novel biology.</title>
        <authorList>
            <person name="Wiegand S."/>
            <person name="Jogler M."/>
            <person name="Boedeker C."/>
            <person name="Pinto D."/>
            <person name="Vollmers J."/>
            <person name="Rivas-Marin E."/>
            <person name="Kohn T."/>
            <person name="Peeters S.H."/>
            <person name="Heuer A."/>
            <person name="Rast P."/>
            <person name="Oberbeckmann S."/>
            <person name="Bunk B."/>
            <person name="Jeske O."/>
            <person name="Meyerdierks A."/>
            <person name="Storesund J.E."/>
            <person name="Kallscheuer N."/>
            <person name="Luecker S."/>
            <person name="Lage O.M."/>
            <person name="Pohl T."/>
            <person name="Merkel B.J."/>
            <person name="Hornburger P."/>
            <person name="Mueller R.-W."/>
            <person name="Bruemmer F."/>
            <person name="Labrenz M."/>
            <person name="Spormann A.M."/>
            <person name="Op Den Camp H."/>
            <person name="Overmann J."/>
            <person name="Amann R."/>
            <person name="Jetten M.S.M."/>
            <person name="Mascher T."/>
            <person name="Medema M.H."/>
            <person name="Devos D.P."/>
            <person name="Kaster A.-K."/>
            <person name="Ovreas L."/>
            <person name="Rohde M."/>
            <person name="Galperin M.Y."/>
            <person name="Jogler C."/>
        </authorList>
    </citation>
    <scope>NUCLEOTIDE SEQUENCE [LARGE SCALE GENOMIC DNA]</scope>
    <source>
        <strain evidence="6 7">Pla52o</strain>
    </source>
</reference>
<sequence>MSQLRILVLVRDGHVPPLTLQGISDKELDGWKAEFDVCDTLRHIGHEVLPLGVYDDLAPIRKALKEFKPDITFMMLEEFHGVVTYDFAVISYLELMQQPYTGCNPRGLLLSKDKALSKKVLTYHRIPTPRFAVFPVGRKIRRPKKLQFPLFVKSVIEDASFGIAQASIVHSDEALVERVKFIHEKTGDDAIAEQYIEGRELYVGVIGNNRLQTFPAWEMIFGTMPNEVAKIATQQVKWNQNYQKKHGITTEEAKDLDDATKLKLSKLCKRVYRALNMSGYARMDLRMTAAGEIYVIEANANPNIEYGEDFAESAETIEISYEMLLQRILNLGLRYKAAWMTV</sequence>
<dbReference type="SUPFAM" id="SSF56059">
    <property type="entry name" value="Glutathione synthetase ATP-binding domain-like"/>
    <property type="match status" value="1"/>
</dbReference>
<gene>
    <name evidence="6" type="ORF">Pla52o_51240</name>
</gene>
<evidence type="ECO:0000313" key="7">
    <source>
        <dbReference type="Proteomes" id="UP000316304"/>
    </source>
</evidence>
<evidence type="ECO:0000256" key="1">
    <source>
        <dbReference type="ARBA" id="ARBA00010871"/>
    </source>
</evidence>
<dbReference type="PANTHER" id="PTHR23132:SF26">
    <property type="entry name" value="BLR7451 PROTEIN"/>
    <property type="match status" value="1"/>
</dbReference>
<dbReference type="GO" id="GO:0071555">
    <property type="term" value="P:cell wall organization"/>
    <property type="evidence" value="ECO:0007669"/>
    <property type="project" value="UniProtKB-KW"/>
</dbReference>
<dbReference type="PANTHER" id="PTHR23132">
    <property type="entry name" value="D-ALANINE--D-ALANINE LIGASE"/>
    <property type="match status" value="1"/>
</dbReference>
<dbReference type="InterPro" id="IPR016185">
    <property type="entry name" value="PreATP-grasp_dom_sf"/>
</dbReference>
<evidence type="ECO:0000259" key="5">
    <source>
        <dbReference type="PROSITE" id="PS50975"/>
    </source>
</evidence>
<dbReference type="RefSeq" id="WP_146597053.1">
    <property type="nucleotide sequence ID" value="NZ_SJPT01000011.1"/>
</dbReference>
<dbReference type="Gene3D" id="3.30.470.20">
    <property type="entry name" value="ATP-grasp fold, B domain"/>
    <property type="match status" value="1"/>
</dbReference>
<dbReference type="GO" id="GO:0008716">
    <property type="term" value="F:D-alanine-D-alanine ligase activity"/>
    <property type="evidence" value="ECO:0007669"/>
    <property type="project" value="UniProtKB-EC"/>
</dbReference>
<keyword evidence="7" id="KW-1185">Reference proteome</keyword>
<dbReference type="SUPFAM" id="SSF52440">
    <property type="entry name" value="PreATP-grasp domain"/>
    <property type="match status" value="1"/>
</dbReference>
<dbReference type="Gene3D" id="3.30.1490.20">
    <property type="entry name" value="ATP-grasp fold, A domain"/>
    <property type="match status" value="1"/>
</dbReference>
<dbReference type="Pfam" id="PF07478">
    <property type="entry name" value="Dala_Dala_lig_C"/>
    <property type="match status" value="1"/>
</dbReference>
<dbReference type="InterPro" id="IPR011095">
    <property type="entry name" value="Dala_Dala_lig_C"/>
</dbReference>